<proteinExistence type="inferred from homology"/>
<dbReference type="InterPro" id="IPR017640">
    <property type="entry name" value="Anthranilate_1-2-diOase_ssu"/>
</dbReference>
<dbReference type="InterPro" id="IPR000391">
    <property type="entry name" value="Rng_hydr_dOase-bsu"/>
</dbReference>
<dbReference type="Gene3D" id="3.10.450.50">
    <property type="match status" value="1"/>
</dbReference>
<evidence type="ECO:0000313" key="3">
    <source>
        <dbReference type="EMBL" id="ADC31805.1"/>
    </source>
</evidence>
<evidence type="ECO:0000256" key="2">
    <source>
        <dbReference type="ARBA" id="ARBA00023002"/>
    </source>
</evidence>
<accession>D5IGH1</accession>
<dbReference type="Pfam" id="PF00866">
    <property type="entry name" value="Ring_hydroxyl_B"/>
    <property type="match status" value="1"/>
</dbReference>
<dbReference type="GO" id="GO:0016491">
    <property type="term" value="F:oxidoreductase activity"/>
    <property type="evidence" value="ECO:0007669"/>
    <property type="project" value="UniProtKB-KW"/>
</dbReference>
<keyword evidence="2" id="KW-0560">Oxidoreductase</keyword>
<evidence type="ECO:0000256" key="1">
    <source>
        <dbReference type="ARBA" id="ARBA00009570"/>
    </source>
</evidence>
<dbReference type="AlphaFoldDB" id="D5IGH1"/>
<comment type="similarity">
    <text evidence="1">Belongs to the bacterial ring-hydroxylating dioxygenase beta subunit family.</text>
</comment>
<dbReference type="CDD" id="cd00667">
    <property type="entry name" value="ring_hydroxylating_dioxygenases_beta"/>
    <property type="match status" value="1"/>
</dbReference>
<reference evidence="3" key="1">
    <citation type="journal article" date="2010" name="PLoS ONE">
        <title>The genes coding for the conversion of carbazole to catechol are flanked by IS6100 elements in Sphingomonas sp. strain XLDN2-5.</title>
        <authorList>
            <person name="Gai Z."/>
            <person name="Wang X."/>
            <person name="Liu X."/>
            <person name="Tai C."/>
            <person name="Tang H."/>
            <person name="He X."/>
            <person name="Wu G."/>
            <person name="Deng Z."/>
            <person name="Xu P."/>
        </authorList>
    </citation>
    <scope>NUCLEOTIDE SEQUENCE</scope>
    <source>
        <strain evidence="3">XLDN2-5</strain>
    </source>
</reference>
<organism evidence="3">
    <name type="scientific">Sphingomonas sp. XLDN2-5</name>
    <dbReference type="NCBI Taxonomy" id="411925"/>
    <lineage>
        <taxon>Bacteria</taxon>
        <taxon>Pseudomonadati</taxon>
        <taxon>Pseudomonadota</taxon>
        <taxon>Alphaproteobacteria</taxon>
        <taxon>Sphingomonadales</taxon>
        <taxon>Sphingomonadaceae</taxon>
        <taxon>Sphingomonas</taxon>
    </lineage>
</organism>
<sequence>MSHALRAELMALQDEYISTLDTDRLEDWPTMFVEDCFYEIIPKENVDQGLPAPIIYCDSKKMLRDRVVSLRHANIYAAVIYRHFVSGLTFAEQPDGSIEMQSSYLVINTSQLGESVVYQTGRYNDVVVREDGRLRFKKKQCVYDTSRVQTLLALPI</sequence>
<dbReference type="SUPFAM" id="SSF54427">
    <property type="entry name" value="NTF2-like"/>
    <property type="match status" value="1"/>
</dbReference>
<gene>
    <name evidence="3" type="primary">antAd</name>
</gene>
<name>D5IGH1_9SPHN</name>
<dbReference type="InterPro" id="IPR032710">
    <property type="entry name" value="NTF2-like_dom_sf"/>
</dbReference>
<protein>
    <submittedName>
        <fullName evidence="3">AntAd</fullName>
    </submittedName>
</protein>
<dbReference type="EMBL" id="GU123625">
    <property type="protein sequence ID" value="ADC31805.1"/>
    <property type="molecule type" value="Genomic_DNA"/>
</dbReference>
<dbReference type="NCBIfam" id="NF041685">
    <property type="entry name" value="ant_diox_AndAd"/>
    <property type="match status" value="1"/>
</dbReference>